<dbReference type="GO" id="GO:0003677">
    <property type="term" value="F:DNA binding"/>
    <property type="evidence" value="ECO:0007669"/>
    <property type="project" value="InterPro"/>
</dbReference>
<dbReference type="InterPro" id="IPR050900">
    <property type="entry name" value="Transposase_IS3/IS150/IS904"/>
</dbReference>
<proteinExistence type="predicted"/>
<dbReference type="PANTHER" id="PTHR46889">
    <property type="entry name" value="TRANSPOSASE INSF FOR INSERTION SEQUENCE IS3B-RELATED"/>
    <property type="match status" value="1"/>
</dbReference>
<dbReference type="InterPro" id="IPR048020">
    <property type="entry name" value="Transpos_IS3"/>
</dbReference>
<feature type="domain" description="Integrase catalytic" evidence="2">
    <location>
        <begin position="209"/>
        <end position="384"/>
    </location>
</feature>
<dbReference type="Pfam" id="PF01527">
    <property type="entry name" value="HTH_Tnp_1"/>
    <property type="match status" value="1"/>
</dbReference>
<dbReference type="InterPro" id="IPR002514">
    <property type="entry name" value="Transposase_8"/>
</dbReference>
<evidence type="ECO:0000256" key="1">
    <source>
        <dbReference type="SAM" id="Coils"/>
    </source>
</evidence>
<dbReference type="Pfam" id="PF13333">
    <property type="entry name" value="rve_2"/>
    <property type="match status" value="1"/>
</dbReference>
<gene>
    <name evidence="3" type="ORF">PT520_12320</name>
</gene>
<dbReference type="InterPro" id="IPR036397">
    <property type="entry name" value="RNaseH_sf"/>
</dbReference>
<dbReference type="InterPro" id="IPR009057">
    <property type="entry name" value="Homeodomain-like_sf"/>
</dbReference>
<evidence type="ECO:0000259" key="2">
    <source>
        <dbReference type="PROSITE" id="PS50994"/>
    </source>
</evidence>
<dbReference type="Gene3D" id="1.10.10.60">
    <property type="entry name" value="Homeodomain-like"/>
    <property type="match status" value="1"/>
</dbReference>
<accession>A0AAW6VTD4</accession>
<name>A0AAW6VTD4_9BACT</name>
<dbReference type="SUPFAM" id="SSF46689">
    <property type="entry name" value="Homeodomain-like"/>
    <property type="match status" value="1"/>
</dbReference>
<dbReference type="Pfam" id="PF13276">
    <property type="entry name" value="HTH_21"/>
    <property type="match status" value="1"/>
</dbReference>
<dbReference type="PROSITE" id="PS50994">
    <property type="entry name" value="INTEGRASE"/>
    <property type="match status" value="1"/>
</dbReference>
<comment type="caution">
    <text evidence="3">The sequence shown here is derived from an EMBL/GenBank/DDBJ whole genome shotgun (WGS) entry which is preliminary data.</text>
</comment>
<evidence type="ECO:0000313" key="3">
    <source>
        <dbReference type="EMBL" id="MDK2063299.1"/>
    </source>
</evidence>
<evidence type="ECO:0000313" key="4">
    <source>
        <dbReference type="Proteomes" id="UP001237843"/>
    </source>
</evidence>
<reference evidence="3" key="1">
    <citation type="journal article" date="2023" name="Antibiotics">
        <title>Genomic Characterization of Antibiotic-Resistant Campylobacterales Isolated from Chilean Poultry Meat.</title>
        <authorList>
            <person name="Concha-Toloza M."/>
            <person name="Lopez-Cantillo M."/>
            <person name="Molina-Mora J.A."/>
            <person name="Collado L."/>
        </authorList>
    </citation>
    <scope>NUCLEOTIDE SEQUENCE</scope>
    <source>
        <strain evidence="3">FR1p273A</strain>
    </source>
</reference>
<dbReference type="AlphaFoldDB" id="A0AAW6VTD4"/>
<dbReference type="InterPro" id="IPR012337">
    <property type="entry name" value="RNaseH-like_sf"/>
</dbReference>
<dbReference type="InterPro" id="IPR025948">
    <property type="entry name" value="HTH-like_dom"/>
</dbReference>
<protein>
    <submittedName>
        <fullName evidence="3">IS3 family transposase</fullName>
    </submittedName>
</protein>
<dbReference type="GO" id="GO:0006313">
    <property type="term" value="P:DNA transposition"/>
    <property type="evidence" value="ECO:0007669"/>
    <property type="project" value="InterPro"/>
</dbReference>
<dbReference type="Gene3D" id="3.30.420.10">
    <property type="entry name" value="Ribonuclease H-like superfamily/Ribonuclease H"/>
    <property type="match status" value="1"/>
</dbReference>
<sequence length="390" mass="46534">MGRHYTKEFKDSTIQLALNSEKSAYQIAQDLEMSDKTLYAWLRAYKKKHNLDTNIPKLNKPKSTTESLEEENRRLRKELKDVKIEREILKKAAAYFAKETPLKYAWIREHRNEFKIQKLCKVLKVSRSCYYRWIRIDYQEDLELNEMIKDVFINSHQTYGTRRIKKQLERLHGLVISRRRTGRIMMKLGLNSRNKRRFRVLTTNSNHNYSISPNRLQQDFYATKINQIYVGDITYIPTKEGWLYLATVIDLYSRRVVGWSMDENMTTKLVNDALFMALKTRNPDVGLIWHTDRGSQYASESHRELLKNYGIIQSMSRRGNCYDNAVAESFFHSLKTELTHHVKFETRSQANQTIFEYIEVFYNRQRLHSYNNYMSPVEFEKNMLLKEIVA</sequence>
<dbReference type="PANTHER" id="PTHR46889:SF4">
    <property type="entry name" value="TRANSPOSASE INSO FOR INSERTION SEQUENCE ELEMENT IS911B-RELATED"/>
    <property type="match status" value="1"/>
</dbReference>
<feature type="coiled-coil region" evidence="1">
    <location>
        <begin position="65"/>
        <end position="92"/>
    </location>
</feature>
<dbReference type="GO" id="GO:0004803">
    <property type="term" value="F:transposase activity"/>
    <property type="evidence" value="ECO:0007669"/>
    <property type="project" value="InterPro"/>
</dbReference>
<dbReference type="GO" id="GO:0015074">
    <property type="term" value="P:DNA integration"/>
    <property type="evidence" value="ECO:0007669"/>
    <property type="project" value="InterPro"/>
</dbReference>
<dbReference type="Pfam" id="PF00665">
    <property type="entry name" value="rve"/>
    <property type="match status" value="1"/>
</dbReference>
<dbReference type="Proteomes" id="UP001237843">
    <property type="component" value="Unassembled WGS sequence"/>
</dbReference>
<dbReference type="NCBIfam" id="NF033516">
    <property type="entry name" value="transpos_IS3"/>
    <property type="match status" value="1"/>
</dbReference>
<keyword evidence="1" id="KW-0175">Coiled coil</keyword>
<organism evidence="3 4">
    <name type="scientific">Aliarcobacter butzleri</name>
    <dbReference type="NCBI Taxonomy" id="28197"/>
    <lineage>
        <taxon>Bacteria</taxon>
        <taxon>Pseudomonadati</taxon>
        <taxon>Campylobacterota</taxon>
        <taxon>Epsilonproteobacteria</taxon>
        <taxon>Campylobacterales</taxon>
        <taxon>Arcobacteraceae</taxon>
        <taxon>Aliarcobacter</taxon>
    </lineage>
</organism>
<dbReference type="EMBL" id="JAQTJH010000039">
    <property type="protein sequence ID" value="MDK2063299.1"/>
    <property type="molecule type" value="Genomic_DNA"/>
</dbReference>
<dbReference type="SUPFAM" id="SSF53098">
    <property type="entry name" value="Ribonuclease H-like"/>
    <property type="match status" value="1"/>
</dbReference>
<dbReference type="InterPro" id="IPR001584">
    <property type="entry name" value="Integrase_cat-core"/>
</dbReference>
<reference evidence="3" key="2">
    <citation type="submission" date="2023-02" db="EMBL/GenBank/DDBJ databases">
        <authorList>
            <person name="Concha-Toloza M."/>
            <person name="Lopez-Cantillo M."/>
            <person name="Molina-Mora J."/>
            <person name="Collado L."/>
        </authorList>
    </citation>
    <scope>NUCLEOTIDE SEQUENCE</scope>
    <source>
        <strain evidence="3">FR1p273A</strain>
    </source>
</reference>